<keyword evidence="1" id="KW-0614">Plasmid</keyword>
<reference evidence="1" key="1">
    <citation type="submission" date="2010-08" db="EMBL/GenBank/DDBJ databases">
        <authorList>
            <person name="Zhuo C."/>
            <person name="Li X.Q."/>
        </authorList>
    </citation>
    <scope>NUCLEOTIDE SEQUENCE</scope>
    <source>
        <strain evidence="1">997</strain>
        <plasmid evidence="1">pc15-k</plasmid>
    </source>
</reference>
<accession>F1C5W4</accession>
<proteinExistence type="predicted"/>
<sequence>MLRRSCYLTVSVPLCIAGLARQDETAAVCITRRQLHAAKCDQETGAGWQKNVGHRWSMTVAVNGMIH</sequence>
<evidence type="ECO:0000313" key="1">
    <source>
        <dbReference type="EMBL" id="ADX60390.1"/>
    </source>
</evidence>
<dbReference type="AlphaFoldDB" id="F1C5W4"/>
<organism evidence="1">
    <name type="scientific">Klebsiella pneumoniae</name>
    <dbReference type="NCBI Taxonomy" id="573"/>
    <lineage>
        <taxon>Bacteria</taxon>
        <taxon>Pseudomonadati</taxon>
        <taxon>Pseudomonadota</taxon>
        <taxon>Gammaproteobacteria</taxon>
        <taxon>Enterobacterales</taxon>
        <taxon>Enterobacteriaceae</taxon>
        <taxon>Klebsiella/Raoultella group</taxon>
        <taxon>Klebsiella</taxon>
        <taxon>Klebsiella pneumoniae complex</taxon>
    </lineage>
</organism>
<dbReference type="EMBL" id="HQ202266">
    <property type="protein sequence ID" value="ADX60390.1"/>
    <property type="molecule type" value="Genomic_DNA"/>
</dbReference>
<geneLocation type="plasmid" evidence="1">
    <name>pc15-k</name>
</geneLocation>
<protein>
    <submittedName>
        <fullName evidence="1">Uncharacterized protein</fullName>
    </submittedName>
</protein>
<gene>
    <name evidence="1" type="ORF">pc15-k-023</name>
</gene>
<name>F1C5W4_KLEPN</name>